<evidence type="ECO:0000256" key="4">
    <source>
        <dbReference type="ARBA" id="ARBA00022691"/>
    </source>
</evidence>
<dbReference type="GO" id="GO:0070475">
    <property type="term" value="P:rRNA base methylation"/>
    <property type="evidence" value="ECO:0007669"/>
    <property type="project" value="TreeGrafter"/>
</dbReference>
<dbReference type="Pfam" id="PF01795">
    <property type="entry name" value="Methyltransf_5"/>
    <property type="match status" value="1"/>
</dbReference>
<evidence type="ECO:0000313" key="5">
    <source>
        <dbReference type="EMBL" id="KAG6493808.1"/>
    </source>
</evidence>
<keyword evidence="4" id="KW-0949">S-adenosyl-L-methionine</keyword>
<evidence type="ECO:0000256" key="3">
    <source>
        <dbReference type="ARBA" id="ARBA00022679"/>
    </source>
</evidence>
<dbReference type="SUPFAM" id="SSF53335">
    <property type="entry name" value="S-adenosyl-L-methionine-dependent methyltransferases"/>
    <property type="match status" value="1"/>
</dbReference>
<evidence type="ECO:0000256" key="2">
    <source>
        <dbReference type="ARBA" id="ARBA00022603"/>
    </source>
</evidence>
<dbReference type="GO" id="GO:0071424">
    <property type="term" value="F:rRNA (cytosine-N4-)-methyltransferase activity"/>
    <property type="evidence" value="ECO:0007669"/>
    <property type="project" value="TreeGrafter"/>
</dbReference>
<dbReference type="PANTHER" id="PTHR11265:SF0">
    <property type="entry name" value="12S RRNA N4-METHYLCYTIDINE METHYLTRANSFERASE"/>
    <property type="match status" value="1"/>
</dbReference>
<keyword evidence="2" id="KW-0489">Methyltransferase</keyword>
<keyword evidence="3" id="KW-0808">Transferase</keyword>
<comment type="similarity">
    <text evidence="1">Belongs to the methyltransferase superfamily. RsmH family.</text>
</comment>
<sequence>MWTAAVVGAVTVYWFVWVMGSAEVKGKRTVNLKMGSIMRDKVQDKYKQFWSFFLRSKEGIAAASDDDNVPAFVDTFYNLVTDIYEWGWGQSFHFSPSLPGRSHREATRIHEEPLADMRDGDLISQIPIRGRSLLLPFTMTGKRTFDRDLYHRYADPVRDHVPVMLGEVLDAFRSLRLLSFVDCTLGAAGHSAAIVDAHPELELFVGMDMDASIHDQARAPIEKLLAMDSRGSKLKAYTHVRNFKYIKSVLGSVDENLLDVGVNDILMDLGISSMQVDDSTRGFSVQGDGPLDMRMNPQASLTAEEILNSWSAAEVGKVLREYGEESNWQFIQNQIVEAHEQGGLHTTDELVHLVRRASSKSGGMVFH</sequence>
<evidence type="ECO:0000313" key="6">
    <source>
        <dbReference type="Proteomes" id="UP000734854"/>
    </source>
</evidence>
<accession>A0A8J5FRR1</accession>
<dbReference type="SUPFAM" id="SSF81799">
    <property type="entry name" value="Putative methyltransferase TM0872, insert domain"/>
    <property type="match status" value="1"/>
</dbReference>
<dbReference type="Gene3D" id="3.40.50.150">
    <property type="entry name" value="Vaccinia Virus protein VP39"/>
    <property type="match status" value="1"/>
</dbReference>
<dbReference type="Gene3D" id="1.10.150.170">
    <property type="entry name" value="Putative methyltransferase TM0872, insert domain"/>
    <property type="match status" value="1"/>
</dbReference>
<organism evidence="5 6">
    <name type="scientific">Zingiber officinale</name>
    <name type="common">Ginger</name>
    <name type="synonym">Amomum zingiber</name>
    <dbReference type="NCBI Taxonomy" id="94328"/>
    <lineage>
        <taxon>Eukaryota</taxon>
        <taxon>Viridiplantae</taxon>
        <taxon>Streptophyta</taxon>
        <taxon>Embryophyta</taxon>
        <taxon>Tracheophyta</taxon>
        <taxon>Spermatophyta</taxon>
        <taxon>Magnoliopsida</taxon>
        <taxon>Liliopsida</taxon>
        <taxon>Zingiberales</taxon>
        <taxon>Zingiberaceae</taxon>
        <taxon>Zingiber</taxon>
    </lineage>
</organism>
<dbReference type="InterPro" id="IPR002903">
    <property type="entry name" value="RsmH"/>
</dbReference>
<dbReference type="InterPro" id="IPR023397">
    <property type="entry name" value="SAM-dep_MeTrfase_MraW_recog"/>
</dbReference>
<gene>
    <name evidence="5" type="ORF">ZIOFF_048811</name>
</gene>
<name>A0A8J5FRR1_ZINOF</name>
<protein>
    <submittedName>
        <fullName evidence="5">Uncharacterized protein</fullName>
    </submittedName>
</protein>
<dbReference type="InterPro" id="IPR029063">
    <property type="entry name" value="SAM-dependent_MTases_sf"/>
</dbReference>
<evidence type="ECO:0000256" key="1">
    <source>
        <dbReference type="ARBA" id="ARBA00010396"/>
    </source>
</evidence>
<dbReference type="PANTHER" id="PTHR11265">
    <property type="entry name" value="S-ADENOSYL-METHYLTRANSFERASE MRAW"/>
    <property type="match status" value="1"/>
</dbReference>
<proteinExistence type="inferred from homology"/>
<dbReference type="Proteomes" id="UP000734854">
    <property type="component" value="Unassembled WGS sequence"/>
</dbReference>
<comment type="caution">
    <text evidence="5">The sequence shown here is derived from an EMBL/GenBank/DDBJ whole genome shotgun (WGS) entry which is preliminary data.</text>
</comment>
<dbReference type="EMBL" id="JACMSC010000013">
    <property type="protein sequence ID" value="KAG6493808.1"/>
    <property type="molecule type" value="Genomic_DNA"/>
</dbReference>
<dbReference type="AlphaFoldDB" id="A0A8J5FRR1"/>
<keyword evidence="6" id="KW-1185">Reference proteome</keyword>
<reference evidence="5 6" key="1">
    <citation type="submission" date="2020-08" db="EMBL/GenBank/DDBJ databases">
        <title>Plant Genome Project.</title>
        <authorList>
            <person name="Zhang R.-G."/>
        </authorList>
    </citation>
    <scope>NUCLEOTIDE SEQUENCE [LARGE SCALE GENOMIC DNA]</scope>
    <source>
        <tissue evidence="5">Rhizome</tissue>
    </source>
</reference>